<feature type="non-terminal residue" evidence="7">
    <location>
        <position position="1"/>
    </location>
</feature>
<evidence type="ECO:0000313" key="7">
    <source>
        <dbReference type="EMBL" id="JAT70072.1"/>
    </source>
</evidence>
<dbReference type="InterPro" id="IPR042451">
    <property type="entry name" value="ZPR1_A/B_dom"/>
</dbReference>
<accession>A0A1D1ZSZ8</accession>
<feature type="domain" description="Zinc finger ZPR1-type" evidence="6">
    <location>
        <begin position="74"/>
        <end position="236"/>
    </location>
</feature>
<feature type="chain" id="PRO_5008901214" description="Zinc finger ZPR1-type domain-containing protein" evidence="5">
    <location>
        <begin position="33"/>
        <end position="283"/>
    </location>
</feature>
<dbReference type="Gene3D" id="2.20.25.420">
    <property type="entry name" value="ZPR1, zinc finger domain"/>
    <property type="match status" value="1"/>
</dbReference>
<dbReference type="Pfam" id="PF03367">
    <property type="entry name" value="Zn_ribbon_ZPR1"/>
    <property type="match status" value="1"/>
</dbReference>
<evidence type="ECO:0000259" key="6">
    <source>
        <dbReference type="SMART" id="SM00709"/>
    </source>
</evidence>
<dbReference type="Pfam" id="PF22794">
    <property type="entry name" value="jr-ZPR1"/>
    <property type="match status" value="1"/>
</dbReference>
<dbReference type="InterPro" id="IPR042452">
    <property type="entry name" value="ZPR1_Znf1/2"/>
</dbReference>
<protein>
    <recommendedName>
        <fullName evidence="6">Zinc finger ZPR1-type domain-containing protein</fullName>
    </recommendedName>
</protein>
<dbReference type="Gene3D" id="2.60.120.1040">
    <property type="entry name" value="ZPR1, A/B domain"/>
    <property type="match status" value="1"/>
</dbReference>
<dbReference type="GO" id="GO:0005634">
    <property type="term" value="C:nucleus"/>
    <property type="evidence" value="ECO:0007669"/>
    <property type="project" value="TreeGrafter"/>
</dbReference>
<name>A0A1D1ZSZ8_AUXPR</name>
<feature type="signal peptide" evidence="5">
    <location>
        <begin position="1"/>
        <end position="32"/>
    </location>
</feature>
<dbReference type="SMART" id="SM00709">
    <property type="entry name" value="Zpr1"/>
    <property type="match status" value="1"/>
</dbReference>
<dbReference type="InterPro" id="IPR056180">
    <property type="entry name" value="ZPR1_jr_dom"/>
</dbReference>
<proteinExistence type="inferred from homology"/>
<evidence type="ECO:0000256" key="5">
    <source>
        <dbReference type="SAM" id="SignalP"/>
    </source>
</evidence>
<evidence type="ECO:0000256" key="1">
    <source>
        <dbReference type="ARBA" id="ARBA00008354"/>
    </source>
</evidence>
<keyword evidence="4" id="KW-0862">Zinc</keyword>
<dbReference type="PANTHER" id="PTHR10876">
    <property type="entry name" value="ZINC FINGER PROTEIN ZPR1"/>
    <property type="match status" value="1"/>
</dbReference>
<evidence type="ECO:0000256" key="3">
    <source>
        <dbReference type="ARBA" id="ARBA00022771"/>
    </source>
</evidence>
<evidence type="ECO:0000256" key="4">
    <source>
        <dbReference type="ARBA" id="ARBA00022833"/>
    </source>
</evidence>
<gene>
    <name evidence="7" type="ORF">g.36911</name>
</gene>
<keyword evidence="5" id="KW-0732">Signal</keyword>
<dbReference type="InterPro" id="IPR004457">
    <property type="entry name" value="Znf_ZPR1"/>
</dbReference>
<dbReference type="GO" id="GO:0008270">
    <property type="term" value="F:zinc ion binding"/>
    <property type="evidence" value="ECO:0007669"/>
    <property type="project" value="UniProtKB-KW"/>
</dbReference>
<dbReference type="InterPro" id="IPR040141">
    <property type="entry name" value="ZPR1"/>
</dbReference>
<dbReference type="PANTHER" id="PTHR10876:SF0">
    <property type="entry name" value="ZINC FINGER PROTEIN ZPR1"/>
    <property type="match status" value="1"/>
</dbReference>
<comment type="similarity">
    <text evidence="1">Belongs to the ZPR1 family.</text>
</comment>
<organism evidence="7">
    <name type="scientific">Auxenochlorella protothecoides</name>
    <name type="common">Green microalga</name>
    <name type="synonym">Chlorella protothecoides</name>
    <dbReference type="NCBI Taxonomy" id="3075"/>
    <lineage>
        <taxon>Eukaryota</taxon>
        <taxon>Viridiplantae</taxon>
        <taxon>Chlorophyta</taxon>
        <taxon>core chlorophytes</taxon>
        <taxon>Trebouxiophyceae</taxon>
        <taxon>Chlorellales</taxon>
        <taxon>Chlorellaceae</taxon>
        <taxon>Auxenochlorella</taxon>
    </lineage>
</organism>
<dbReference type="AlphaFoldDB" id="A0A1D1ZSZ8"/>
<dbReference type="EMBL" id="GDKF01008550">
    <property type="protein sequence ID" value="JAT70072.1"/>
    <property type="molecule type" value="Transcribed_RNA"/>
</dbReference>
<sequence>HTFNSYSRSFQILTHLQASWPLLLLLCARLRAREAYLAPTLVRMPIPLPEDPEVPHVVTGAGPEDAPLGGRFPSLCVHCLDEGEVSTSIESFPGFRSDLSVWDFSCETCSHTSKQVQFVGQYDPRGVTCRLEVGGAADLDRMLIKSENATISIPELEFEILGSNTPCLGLTRGDVSSVRDVLLTSITNLQMNQHERAPETAEAIESFLTELQKLTEGQQPFTLVMDDPSGNSYIETTGDGDAALTVEQYERSVRQALAIGLPVQEELEENTLESVAEEDELDD</sequence>
<reference evidence="7" key="1">
    <citation type="submission" date="2015-08" db="EMBL/GenBank/DDBJ databases">
        <authorList>
            <person name="Babu N.S."/>
            <person name="Beckwith C.J."/>
            <person name="Beseler K.G."/>
            <person name="Brison A."/>
            <person name="Carone J.V."/>
            <person name="Caskin T.P."/>
            <person name="Diamond M."/>
            <person name="Durham M.E."/>
            <person name="Foxe J.M."/>
            <person name="Go M."/>
            <person name="Henderson B.A."/>
            <person name="Jones I.B."/>
            <person name="McGettigan J.A."/>
            <person name="Micheletti S.J."/>
            <person name="Nasrallah M.E."/>
            <person name="Ortiz D."/>
            <person name="Piller C.R."/>
            <person name="Privatt S.R."/>
            <person name="Schneider S.L."/>
            <person name="Sharp S."/>
            <person name="Smith T.C."/>
            <person name="Stanton J.D."/>
            <person name="Ullery H.E."/>
            <person name="Wilson R.J."/>
            <person name="Serrano M.G."/>
            <person name="Buck G."/>
            <person name="Lee V."/>
            <person name="Wang Y."/>
            <person name="Carvalho R."/>
            <person name="Voegtly L."/>
            <person name="Shi R."/>
            <person name="Duckworth R."/>
            <person name="Johnson A."/>
            <person name="Loviza R."/>
            <person name="Walstead R."/>
            <person name="Shah Z."/>
            <person name="Kiflezghi M."/>
            <person name="Wade K."/>
            <person name="Ball S.L."/>
            <person name="Bradley K.W."/>
            <person name="Asai D.J."/>
            <person name="Bowman C.A."/>
            <person name="Russell D.A."/>
            <person name="Pope W.H."/>
            <person name="Jacobs-Sera D."/>
            <person name="Hendrix R.W."/>
            <person name="Hatfull G.F."/>
        </authorList>
    </citation>
    <scope>NUCLEOTIDE SEQUENCE</scope>
</reference>
<keyword evidence="3" id="KW-0863">Zinc-finger</keyword>
<evidence type="ECO:0000256" key="2">
    <source>
        <dbReference type="ARBA" id="ARBA00022723"/>
    </source>
</evidence>
<keyword evidence="2" id="KW-0479">Metal-binding</keyword>